<dbReference type="KEGG" id="mgly:NCTC10194_00535"/>
<proteinExistence type="predicted"/>
<keyword evidence="2" id="KW-1185">Reference proteome</keyword>
<dbReference type="AlphaFoldDB" id="A0A449AVQ9"/>
<dbReference type="PANTHER" id="PTHR33295">
    <property type="entry name" value="ATPASE"/>
    <property type="match status" value="1"/>
</dbReference>
<accession>A0A449AVQ9</accession>
<protein>
    <submittedName>
        <fullName evidence="1">Putative ATPase, AAA+ superfamily</fullName>
    </submittedName>
</protein>
<reference evidence="1 2" key="1">
    <citation type="submission" date="2019-01" db="EMBL/GenBank/DDBJ databases">
        <authorList>
            <consortium name="Pathogen Informatics"/>
        </authorList>
    </citation>
    <scope>NUCLEOTIDE SEQUENCE [LARGE SCALE GENOMIC DNA]</scope>
    <source>
        <strain evidence="1 2">NCTC10194</strain>
    </source>
</reference>
<evidence type="ECO:0000313" key="1">
    <source>
        <dbReference type="EMBL" id="VEU70684.1"/>
    </source>
</evidence>
<dbReference type="PANTHER" id="PTHR33295:SF18">
    <property type="entry name" value="AAA+ ATPASE DOMAIN-CONTAINING PROTEIN"/>
    <property type="match status" value="1"/>
</dbReference>
<sequence>MENIIFNELRIRGYNVDVGVVIHRTEQEYKQLEIDFVAEKHNQKIYIQSALNLDDPAKLQQETKSLLALNDFFKKIVIVKNYSKTRIDQNGIIYMGLFEFLLNDEL</sequence>
<dbReference type="Proteomes" id="UP000290815">
    <property type="component" value="Chromosome"/>
</dbReference>
<organism evidence="1 2">
    <name type="scientific">Mycoplasmopsis glycophila</name>
    <dbReference type="NCBI Taxonomy" id="171285"/>
    <lineage>
        <taxon>Bacteria</taxon>
        <taxon>Bacillati</taxon>
        <taxon>Mycoplasmatota</taxon>
        <taxon>Mycoplasmoidales</taxon>
        <taxon>Metamycoplasmataceae</taxon>
        <taxon>Mycoplasmopsis</taxon>
    </lineage>
</organism>
<name>A0A449AVQ9_9BACT</name>
<evidence type="ECO:0000313" key="2">
    <source>
        <dbReference type="Proteomes" id="UP000290815"/>
    </source>
</evidence>
<dbReference type="EMBL" id="LR215024">
    <property type="protein sequence ID" value="VEU70684.1"/>
    <property type="molecule type" value="Genomic_DNA"/>
</dbReference>
<gene>
    <name evidence="1" type="ORF">NCTC10194_00535</name>
</gene>